<keyword evidence="4" id="KW-0808">Transferase</keyword>
<dbReference type="CDD" id="cd16922">
    <property type="entry name" value="HATPase_EvgS-ArcB-TorS-like"/>
    <property type="match status" value="1"/>
</dbReference>
<dbReference type="InterPro" id="IPR036097">
    <property type="entry name" value="HisK_dim/P_sf"/>
</dbReference>
<keyword evidence="10" id="KW-1185">Reference proteome</keyword>
<sequence>MKPDDKKPRPEQDRTDQSLRQEREKTDDEFSKRQDSIEEDSDAVMRRARADADASLRVAREKTDDKLMRSEAPHQERQSVARERVQEDTSLREERATTDEKLREERAARKRALANLLRLERETTDQHLLTERARSDEALAARDDFLAMVSHDLRTLLGGIAMRAAMLVRNAPEDEAGQRTRRDAGSIQHFTARMNRLIGDLLDVASIEAGKLTVEPRPEDAIRLVRETMEVFQPTASAKGISLDSDVARDSLLARFDHERILQVLANLLSNAIKFTPEGGRISIRVEPVEDEVRFSVMNTGPGIAEENLGRIFERFWQVRPSDRRGMGLGLYISKCIVEAHGGRIWAESKMDVGSTFFFTLPGARTSG</sequence>
<dbReference type="SUPFAM" id="SSF47384">
    <property type="entry name" value="Homodimeric domain of signal transducing histidine kinase"/>
    <property type="match status" value="1"/>
</dbReference>
<protein>
    <recommendedName>
        <fullName evidence="2">histidine kinase</fullName>
        <ecNumber evidence="2">2.7.13.3</ecNumber>
    </recommendedName>
</protein>
<dbReference type="InterPro" id="IPR036890">
    <property type="entry name" value="HATPase_C_sf"/>
</dbReference>
<dbReference type="InterPro" id="IPR003594">
    <property type="entry name" value="HATPase_dom"/>
</dbReference>
<dbReference type="InterPro" id="IPR004358">
    <property type="entry name" value="Sig_transdc_His_kin-like_C"/>
</dbReference>
<dbReference type="Gene3D" id="1.10.287.130">
    <property type="match status" value="1"/>
</dbReference>
<dbReference type="PRINTS" id="PR00344">
    <property type="entry name" value="BCTRLSENSOR"/>
</dbReference>
<dbReference type="Pfam" id="PF00512">
    <property type="entry name" value="HisKA"/>
    <property type="match status" value="1"/>
</dbReference>
<evidence type="ECO:0000256" key="5">
    <source>
        <dbReference type="ARBA" id="ARBA00022777"/>
    </source>
</evidence>
<evidence type="ECO:0000259" key="8">
    <source>
        <dbReference type="PROSITE" id="PS50109"/>
    </source>
</evidence>
<dbReference type="Proteomes" id="UP001611383">
    <property type="component" value="Chromosome"/>
</dbReference>
<comment type="catalytic activity">
    <reaction evidence="1">
        <text>ATP + protein L-histidine = ADP + protein N-phospho-L-histidine.</text>
        <dbReference type="EC" id="2.7.13.3"/>
    </reaction>
</comment>
<reference evidence="9 10" key="1">
    <citation type="submission" date="2019-08" db="EMBL/GenBank/DDBJ databases">
        <title>Archangium and Cystobacter genomes.</title>
        <authorList>
            <person name="Chen I.-C.K."/>
            <person name="Wielgoss S."/>
        </authorList>
    </citation>
    <scope>NUCLEOTIDE SEQUENCE [LARGE SCALE GENOMIC DNA]</scope>
    <source>
        <strain evidence="9 10">Cbm 6</strain>
    </source>
</reference>
<evidence type="ECO:0000256" key="7">
    <source>
        <dbReference type="SAM" id="MobiDB-lite"/>
    </source>
</evidence>
<evidence type="ECO:0000256" key="2">
    <source>
        <dbReference type="ARBA" id="ARBA00012438"/>
    </source>
</evidence>
<dbReference type="SUPFAM" id="SSF55874">
    <property type="entry name" value="ATPase domain of HSP90 chaperone/DNA topoisomerase II/histidine kinase"/>
    <property type="match status" value="1"/>
</dbReference>
<name>A0ABY9X6U8_9BACT</name>
<gene>
    <name evidence="9" type="ORF">F0U60_48625</name>
</gene>
<evidence type="ECO:0000313" key="9">
    <source>
        <dbReference type="EMBL" id="WNG51127.1"/>
    </source>
</evidence>
<accession>A0ABY9X6U8</accession>
<feature type="compositionally biased region" description="Basic and acidic residues" evidence="7">
    <location>
        <begin position="43"/>
        <end position="103"/>
    </location>
</feature>
<dbReference type="InterPro" id="IPR005467">
    <property type="entry name" value="His_kinase_dom"/>
</dbReference>
<dbReference type="RefSeq" id="WP_395811037.1">
    <property type="nucleotide sequence ID" value="NZ_CP043494.1"/>
</dbReference>
<evidence type="ECO:0000256" key="6">
    <source>
        <dbReference type="ARBA" id="ARBA00023012"/>
    </source>
</evidence>
<keyword evidence="5" id="KW-0418">Kinase</keyword>
<dbReference type="PANTHER" id="PTHR43711">
    <property type="entry name" value="TWO-COMPONENT HISTIDINE KINASE"/>
    <property type="match status" value="1"/>
</dbReference>
<dbReference type="EMBL" id="CP043494">
    <property type="protein sequence ID" value="WNG51127.1"/>
    <property type="molecule type" value="Genomic_DNA"/>
</dbReference>
<dbReference type="Pfam" id="PF02518">
    <property type="entry name" value="HATPase_c"/>
    <property type="match status" value="1"/>
</dbReference>
<dbReference type="SMART" id="SM00387">
    <property type="entry name" value="HATPase_c"/>
    <property type="match status" value="1"/>
</dbReference>
<dbReference type="EC" id="2.7.13.3" evidence="2"/>
<dbReference type="CDD" id="cd00082">
    <property type="entry name" value="HisKA"/>
    <property type="match status" value="1"/>
</dbReference>
<dbReference type="PANTHER" id="PTHR43711:SF1">
    <property type="entry name" value="HISTIDINE KINASE 1"/>
    <property type="match status" value="1"/>
</dbReference>
<keyword evidence="6" id="KW-0902">Two-component regulatory system</keyword>
<keyword evidence="3" id="KW-0597">Phosphoprotein</keyword>
<evidence type="ECO:0000256" key="3">
    <source>
        <dbReference type="ARBA" id="ARBA00022553"/>
    </source>
</evidence>
<proteinExistence type="predicted"/>
<feature type="region of interest" description="Disordered" evidence="7">
    <location>
        <begin position="1"/>
        <end position="103"/>
    </location>
</feature>
<dbReference type="InterPro" id="IPR003661">
    <property type="entry name" value="HisK_dim/P_dom"/>
</dbReference>
<feature type="domain" description="Histidine kinase" evidence="8">
    <location>
        <begin position="148"/>
        <end position="365"/>
    </location>
</feature>
<dbReference type="InterPro" id="IPR050736">
    <property type="entry name" value="Sensor_HK_Regulatory"/>
</dbReference>
<evidence type="ECO:0000256" key="4">
    <source>
        <dbReference type="ARBA" id="ARBA00022679"/>
    </source>
</evidence>
<dbReference type="Gene3D" id="3.30.565.10">
    <property type="entry name" value="Histidine kinase-like ATPase, C-terminal domain"/>
    <property type="match status" value="1"/>
</dbReference>
<organism evidence="9 10">
    <name type="scientific">Archangium minus</name>
    <dbReference type="NCBI Taxonomy" id="83450"/>
    <lineage>
        <taxon>Bacteria</taxon>
        <taxon>Pseudomonadati</taxon>
        <taxon>Myxococcota</taxon>
        <taxon>Myxococcia</taxon>
        <taxon>Myxococcales</taxon>
        <taxon>Cystobacterineae</taxon>
        <taxon>Archangiaceae</taxon>
        <taxon>Archangium</taxon>
    </lineage>
</organism>
<feature type="compositionally biased region" description="Basic and acidic residues" evidence="7">
    <location>
        <begin position="1"/>
        <end position="36"/>
    </location>
</feature>
<dbReference type="SMART" id="SM00388">
    <property type="entry name" value="HisKA"/>
    <property type="match status" value="1"/>
</dbReference>
<evidence type="ECO:0000256" key="1">
    <source>
        <dbReference type="ARBA" id="ARBA00000085"/>
    </source>
</evidence>
<dbReference type="PROSITE" id="PS50109">
    <property type="entry name" value="HIS_KIN"/>
    <property type="match status" value="1"/>
</dbReference>
<evidence type="ECO:0000313" key="10">
    <source>
        <dbReference type="Proteomes" id="UP001611383"/>
    </source>
</evidence>